<dbReference type="PANTHER" id="PTHR45982:SF1">
    <property type="entry name" value="REGULATOR OF CHROMOSOME CONDENSATION"/>
    <property type="match status" value="1"/>
</dbReference>
<dbReference type="InParanoid" id="A0A2R5GRX2"/>
<name>A0A2R5GRX2_9STRA</name>
<organism evidence="3 4">
    <name type="scientific">Hondaea fermentalgiana</name>
    <dbReference type="NCBI Taxonomy" id="2315210"/>
    <lineage>
        <taxon>Eukaryota</taxon>
        <taxon>Sar</taxon>
        <taxon>Stramenopiles</taxon>
        <taxon>Bigyra</taxon>
        <taxon>Labyrinthulomycetes</taxon>
        <taxon>Thraustochytrida</taxon>
        <taxon>Thraustochytriidae</taxon>
        <taxon>Hondaea</taxon>
    </lineage>
</organism>
<dbReference type="AlphaFoldDB" id="A0A2R5GRX2"/>
<feature type="compositionally biased region" description="Acidic residues" evidence="2">
    <location>
        <begin position="412"/>
        <end position="424"/>
    </location>
</feature>
<dbReference type="InterPro" id="IPR011333">
    <property type="entry name" value="SKP1/BTB/POZ_sf"/>
</dbReference>
<dbReference type="EMBL" id="BEYU01000090">
    <property type="protein sequence ID" value="GBG31091.1"/>
    <property type="molecule type" value="Genomic_DNA"/>
</dbReference>
<dbReference type="PANTHER" id="PTHR45982">
    <property type="entry name" value="REGULATOR OF CHROMOSOME CONDENSATION"/>
    <property type="match status" value="1"/>
</dbReference>
<dbReference type="Proteomes" id="UP000241890">
    <property type="component" value="Unassembled WGS sequence"/>
</dbReference>
<evidence type="ECO:0000313" key="4">
    <source>
        <dbReference type="Proteomes" id="UP000241890"/>
    </source>
</evidence>
<dbReference type="InterPro" id="IPR051553">
    <property type="entry name" value="Ran_GTPase-activating"/>
</dbReference>
<feature type="repeat" description="RCC1" evidence="1">
    <location>
        <begin position="7"/>
        <end position="61"/>
    </location>
</feature>
<proteinExistence type="predicted"/>
<evidence type="ECO:0000256" key="2">
    <source>
        <dbReference type="SAM" id="MobiDB-lite"/>
    </source>
</evidence>
<gene>
    <name evidence="3" type="ORF">FCC1311_073122</name>
</gene>
<dbReference type="Gene3D" id="2.130.10.30">
    <property type="entry name" value="Regulator of chromosome condensation 1/beta-lactamase-inhibitor protein II"/>
    <property type="match status" value="2"/>
</dbReference>
<dbReference type="InterPro" id="IPR000408">
    <property type="entry name" value="Reg_chr_condens"/>
</dbReference>
<feature type="compositionally biased region" description="Basic and acidic residues" evidence="2">
    <location>
        <begin position="425"/>
        <end position="439"/>
    </location>
</feature>
<dbReference type="Pfam" id="PF00415">
    <property type="entry name" value="RCC1"/>
    <property type="match status" value="1"/>
</dbReference>
<accession>A0A2R5GRX2</accession>
<dbReference type="GO" id="GO:0005737">
    <property type="term" value="C:cytoplasm"/>
    <property type="evidence" value="ECO:0007669"/>
    <property type="project" value="TreeGrafter"/>
</dbReference>
<feature type="compositionally biased region" description="Polar residues" evidence="2">
    <location>
        <begin position="500"/>
        <end position="510"/>
    </location>
</feature>
<feature type="repeat" description="RCC1" evidence="1">
    <location>
        <begin position="179"/>
        <end position="236"/>
    </location>
</feature>
<dbReference type="SUPFAM" id="SSF50985">
    <property type="entry name" value="RCC1/BLIP-II"/>
    <property type="match status" value="1"/>
</dbReference>
<sequence length="1079" mass="115521">MPAASSKSIVVFGFNGKGSLSTFVDDQGMVINSLEPRLLPLDQEIKAVGCGKAHTLWVTRDDEIYVAGDNAHGQLGRLPTPRDMQEGLASGPTAPEELSHALLDELSIHHVACGDEHSVLASDDKVVVIGGISAEASPAPSSPGRKLTAPAPLRLVSMPRAVVGLACGGAHTLARLSDGSVMAWGSNSFGQLGLGDFVDRAEPTILPMPAVALSAGLSAAAHIACGGSHSAVLLDTKSATVHDDVQLRSAGAIWPNLLMCGDNADGQLGRPSGRNQFLDPHLALLDSADVHITLGAGTSFVWVLASKNKAASAASSSSSGEPGFMKPGFWACGRNDSGELGLPADAERPHVHNFTEISRLGVSDFGQTFASRFTIILSGTEDPEPKVAFRKDVFHELDRRLTAAQASNSVSQDEDDGEEEEDDGSDHSNENEEAKEGKHSPHPPLQAYHLEQHAVLALEMERLFTNQLMCDAAVRAGKPSTLIDGVVPSELHSRPHPRASLSTSASSEVLGQTSIARSPHGKDSALVTSSNNYHFDARLYPVHSAILECRCPRIAQLIHHENSRLHIASEGDHHHRIEFRAGSGWNWRTRMVRVELENVSEAAMPTFLQFLYSDREALIERFDADNLGILLDLAYAAHSYGLDRLLGLCQLRIAQILTTATAVPVLGQASNLGLLAIKRICLEFIRDNYEMTVSRRNRVAVEALNSNPALLAEVVGLTSADFATSLIDALPEPTIPYASVLVHDLGRLKEMASFADVEILPTAGMAPGFPSQHHDQTRSSSAASHAPISCHAIILAARCPALFDAIRAHLFGDISRKHDVSRDPMKSPFPLTEEHFFGSRAATVGPAQNSHPRELPGATQEGPMDLKRALHQGLGMLRGLMGQAVSSVAPAPHVADPAIAAAAAAAAAQRAQQLLQKDKQIAAFVQEMGSAHDALPRPRVASLSGETRRMQISEVTEASPKAIRVFLDYLYAASTKSVTPEIAIDILMMCHVYKLQDSALYRAAAEILLHNLEPSNVLDVLCVSTLIHDDALRDLALVYAVQHAKDCLLHNGDKLRDAIADFPDLGVALIHALAESSRH</sequence>
<dbReference type="Pfam" id="PF13540">
    <property type="entry name" value="RCC1_2"/>
    <property type="match status" value="1"/>
</dbReference>
<reference evidence="3 4" key="1">
    <citation type="submission" date="2017-12" db="EMBL/GenBank/DDBJ databases">
        <title>Sequencing, de novo assembly and annotation of complete genome of a new Thraustochytrid species, strain FCC1311.</title>
        <authorList>
            <person name="Sedici K."/>
            <person name="Godart F."/>
            <person name="Aiese Cigliano R."/>
            <person name="Sanseverino W."/>
            <person name="Barakat M."/>
            <person name="Ortet P."/>
            <person name="Marechal E."/>
            <person name="Cagnac O."/>
            <person name="Amato A."/>
        </authorList>
    </citation>
    <scope>NUCLEOTIDE SEQUENCE [LARGE SCALE GENOMIC DNA]</scope>
</reference>
<protein>
    <submittedName>
        <fullName evidence="3">RCC1 and BTB domain-containing protein 2</fullName>
    </submittedName>
</protein>
<feature type="region of interest" description="Disordered" evidence="2">
    <location>
        <begin position="403"/>
        <end position="444"/>
    </location>
</feature>
<comment type="caution">
    <text evidence="3">The sequence shown here is derived from an EMBL/GenBank/DDBJ whole genome shotgun (WGS) entry which is preliminary data.</text>
</comment>
<feature type="repeat" description="RCC1" evidence="1">
    <location>
        <begin position="62"/>
        <end position="124"/>
    </location>
</feature>
<feature type="region of interest" description="Disordered" evidence="2">
    <location>
        <begin position="491"/>
        <end position="510"/>
    </location>
</feature>
<dbReference type="Gene3D" id="3.30.710.10">
    <property type="entry name" value="Potassium Channel Kv1.1, Chain A"/>
    <property type="match status" value="2"/>
</dbReference>
<dbReference type="OrthoDB" id="5981550at2759"/>
<dbReference type="PROSITE" id="PS50012">
    <property type="entry name" value="RCC1_3"/>
    <property type="match status" value="3"/>
</dbReference>
<evidence type="ECO:0000313" key="3">
    <source>
        <dbReference type="EMBL" id="GBG31091.1"/>
    </source>
</evidence>
<dbReference type="SUPFAM" id="SSF54695">
    <property type="entry name" value="POZ domain"/>
    <property type="match status" value="1"/>
</dbReference>
<dbReference type="GO" id="GO:0005085">
    <property type="term" value="F:guanyl-nucleotide exchange factor activity"/>
    <property type="evidence" value="ECO:0007669"/>
    <property type="project" value="TreeGrafter"/>
</dbReference>
<dbReference type="InterPro" id="IPR009091">
    <property type="entry name" value="RCC1/BLIP-II"/>
</dbReference>
<evidence type="ECO:0000256" key="1">
    <source>
        <dbReference type="PROSITE-ProRule" id="PRU00235"/>
    </source>
</evidence>
<keyword evidence="4" id="KW-1185">Reference proteome</keyword>